<evidence type="ECO:0000313" key="2">
    <source>
        <dbReference type="EMBL" id="GGC69008.1"/>
    </source>
</evidence>
<reference evidence="2" key="2">
    <citation type="submission" date="2020-09" db="EMBL/GenBank/DDBJ databases">
        <authorList>
            <person name="Sun Q."/>
            <person name="Zhou Y."/>
        </authorList>
    </citation>
    <scope>NUCLEOTIDE SEQUENCE</scope>
    <source>
        <strain evidence="2">CGMCC 1.10998</strain>
    </source>
</reference>
<gene>
    <name evidence="2" type="ORF">GCM10011396_15040</name>
</gene>
<keyword evidence="1" id="KW-0812">Transmembrane</keyword>
<dbReference type="AlphaFoldDB" id="A0A916UCT5"/>
<evidence type="ECO:0000256" key="1">
    <source>
        <dbReference type="SAM" id="Phobius"/>
    </source>
</evidence>
<keyword evidence="1" id="KW-1133">Transmembrane helix</keyword>
<keyword evidence="3" id="KW-1185">Reference proteome</keyword>
<feature type="transmembrane region" description="Helical" evidence="1">
    <location>
        <begin position="55"/>
        <end position="76"/>
    </location>
</feature>
<dbReference type="InterPro" id="IPR007498">
    <property type="entry name" value="PqiA-like"/>
</dbReference>
<dbReference type="Pfam" id="PF04403">
    <property type="entry name" value="PqiA"/>
    <property type="match status" value="1"/>
</dbReference>
<proteinExistence type="predicted"/>
<feature type="transmembrane region" description="Helical" evidence="1">
    <location>
        <begin position="148"/>
        <end position="168"/>
    </location>
</feature>
<accession>A0A916UCT5</accession>
<keyword evidence="1" id="KW-0472">Membrane</keyword>
<organism evidence="2 3">
    <name type="scientific">Undibacterium terreum</name>
    <dbReference type="NCBI Taxonomy" id="1224302"/>
    <lineage>
        <taxon>Bacteria</taxon>
        <taxon>Pseudomonadati</taxon>
        <taxon>Pseudomonadota</taxon>
        <taxon>Betaproteobacteria</taxon>
        <taxon>Burkholderiales</taxon>
        <taxon>Oxalobacteraceae</taxon>
        <taxon>Undibacterium</taxon>
    </lineage>
</organism>
<comment type="caution">
    <text evidence="2">The sequence shown here is derived from an EMBL/GenBank/DDBJ whole genome shotgun (WGS) entry which is preliminary data.</text>
</comment>
<dbReference type="Proteomes" id="UP000637423">
    <property type="component" value="Unassembled WGS sequence"/>
</dbReference>
<feature type="transmembrane region" description="Helical" evidence="1">
    <location>
        <begin position="102"/>
        <end position="127"/>
    </location>
</feature>
<dbReference type="RefSeq" id="WP_188565293.1">
    <property type="nucleotide sequence ID" value="NZ_BMED01000001.1"/>
</dbReference>
<feature type="transmembrane region" description="Helical" evidence="1">
    <location>
        <begin position="174"/>
        <end position="197"/>
    </location>
</feature>
<name>A0A916UCT5_9BURK</name>
<reference evidence="2" key="1">
    <citation type="journal article" date="2014" name="Int. J. Syst. Evol. Microbiol.">
        <title>Complete genome sequence of Corynebacterium casei LMG S-19264T (=DSM 44701T), isolated from a smear-ripened cheese.</title>
        <authorList>
            <consortium name="US DOE Joint Genome Institute (JGI-PGF)"/>
            <person name="Walter F."/>
            <person name="Albersmeier A."/>
            <person name="Kalinowski J."/>
            <person name="Ruckert C."/>
        </authorList>
    </citation>
    <scope>NUCLEOTIDE SEQUENCE</scope>
    <source>
        <strain evidence="2">CGMCC 1.10998</strain>
    </source>
</reference>
<protein>
    <submittedName>
        <fullName evidence="2">Paraquat-inducible protein</fullName>
    </submittedName>
</protein>
<evidence type="ECO:0000313" key="3">
    <source>
        <dbReference type="Proteomes" id="UP000637423"/>
    </source>
</evidence>
<sequence>MIRPSPIPLTDNKLIVCHECDLICRGAVLAAGESANCPRCHASLYRNSRATLDQALAVALTSAILLLILNSFPLLALKVQQVTRDTTLFHAALSMWDDGMHIISLLVVLTTMLAPALQIAVALYVLCTLKFGDAGRAVGVPMRFLQKIRPWSMVEVFMLGLLVSLVKLQNLADIVIGPALWSCAAMICVSAALASILTPRNVWVWAHQQGLGRAAYMGETHAGT</sequence>
<dbReference type="EMBL" id="BMED01000001">
    <property type="protein sequence ID" value="GGC69008.1"/>
    <property type="molecule type" value="Genomic_DNA"/>
</dbReference>